<name>A0A3N2C703_9MICO</name>
<keyword evidence="1" id="KW-0472">Membrane</keyword>
<evidence type="ECO:0000313" key="2">
    <source>
        <dbReference type="EMBL" id="ROR83289.1"/>
    </source>
</evidence>
<dbReference type="EMBL" id="RKHL01000001">
    <property type="protein sequence ID" value="ROR83289.1"/>
    <property type="molecule type" value="Genomic_DNA"/>
</dbReference>
<keyword evidence="1" id="KW-1133">Transmembrane helix</keyword>
<feature type="transmembrane region" description="Helical" evidence="1">
    <location>
        <begin position="102"/>
        <end position="121"/>
    </location>
</feature>
<organism evidence="2 3">
    <name type="scientific">Plantibacter flavus</name>
    <dbReference type="NCBI Taxonomy" id="150123"/>
    <lineage>
        <taxon>Bacteria</taxon>
        <taxon>Bacillati</taxon>
        <taxon>Actinomycetota</taxon>
        <taxon>Actinomycetes</taxon>
        <taxon>Micrococcales</taxon>
        <taxon>Microbacteriaceae</taxon>
        <taxon>Plantibacter</taxon>
    </lineage>
</organism>
<sequence length="135" mass="14846">MNEFPWEAVVTGLAGLGVALVPFLLAMPLDARIKATISHLERVNETSTAGKNLTSTLNLLTARKYALSEHGAFRWLYLAVVFLGVLLLMHLQGAAPLTAFQIIEYFVALAIALGMMCYSYWQYLQLVKKRAGEGA</sequence>
<reference evidence="2 3" key="1">
    <citation type="submission" date="2018-11" db="EMBL/GenBank/DDBJ databases">
        <title>Sequencing the genomes of 1000 actinobacteria strains.</title>
        <authorList>
            <person name="Klenk H.-P."/>
        </authorList>
    </citation>
    <scope>NUCLEOTIDE SEQUENCE [LARGE SCALE GENOMIC DNA]</scope>
    <source>
        <strain evidence="2 3">DSM 14012</strain>
    </source>
</reference>
<dbReference type="Proteomes" id="UP000266915">
    <property type="component" value="Unassembled WGS sequence"/>
</dbReference>
<gene>
    <name evidence="2" type="ORF">EDD42_3400</name>
</gene>
<evidence type="ECO:0000313" key="3">
    <source>
        <dbReference type="Proteomes" id="UP000266915"/>
    </source>
</evidence>
<keyword evidence="1" id="KW-0812">Transmembrane</keyword>
<accession>A0A3N2C703</accession>
<evidence type="ECO:0000256" key="1">
    <source>
        <dbReference type="SAM" id="Phobius"/>
    </source>
</evidence>
<comment type="caution">
    <text evidence="2">The sequence shown here is derived from an EMBL/GenBank/DDBJ whole genome shotgun (WGS) entry which is preliminary data.</text>
</comment>
<protein>
    <submittedName>
        <fullName evidence="2">Uncharacterized protein</fullName>
    </submittedName>
</protein>
<feature type="transmembrane region" description="Helical" evidence="1">
    <location>
        <begin position="6"/>
        <end position="26"/>
    </location>
</feature>
<keyword evidence="3" id="KW-1185">Reference proteome</keyword>
<dbReference type="RefSeq" id="WP_085511144.1">
    <property type="nucleotide sequence ID" value="NZ_FXAP01000002.1"/>
</dbReference>
<dbReference type="AlphaFoldDB" id="A0A3N2C703"/>
<feature type="transmembrane region" description="Helical" evidence="1">
    <location>
        <begin position="72"/>
        <end position="90"/>
    </location>
</feature>
<proteinExistence type="predicted"/>